<proteinExistence type="inferred from homology"/>
<organism evidence="10 11">
    <name type="scientific">Arabidopsis thaliana</name>
    <name type="common">Mouse-ear cress</name>
    <dbReference type="NCBI Taxonomy" id="3702"/>
    <lineage>
        <taxon>Eukaryota</taxon>
        <taxon>Viridiplantae</taxon>
        <taxon>Streptophyta</taxon>
        <taxon>Embryophyta</taxon>
        <taxon>Tracheophyta</taxon>
        <taxon>Spermatophyta</taxon>
        <taxon>Magnoliopsida</taxon>
        <taxon>eudicotyledons</taxon>
        <taxon>Gunneridae</taxon>
        <taxon>Pentapetalae</taxon>
        <taxon>rosids</taxon>
        <taxon>malvids</taxon>
        <taxon>Brassicales</taxon>
        <taxon>Brassicaceae</taxon>
        <taxon>Camelineae</taxon>
        <taxon>Arabidopsis</taxon>
    </lineage>
</organism>
<keyword evidence="3" id="KW-0547">Nucleotide-binding</keyword>
<dbReference type="CDD" id="cd00882">
    <property type="entry name" value="Ras_like_GTPase"/>
    <property type="match status" value="1"/>
</dbReference>
<evidence type="ECO:0000256" key="7">
    <source>
        <dbReference type="ARBA" id="ARBA00023306"/>
    </source>
</evidence>
<name>A0A178UGK1_ARATH</name>
<dbReference type="Pfam" id="PF03215">
    <property type="entry name" value="Rad17"/>
    <property type="match status" value="1"/>
</dbReference>
<keyword evidence="4" id="KW-0227">DNA damage</keyword>
<sequence length="599" mass="66803">MLKKKLSLEDEDDDRSYNLRSSRSNAKSKPRSSAGTATNPRASKRARLSGASATQEDSSLVDKIRLSFEDFDEALSGFKVSSGYERSKNTDLWVDKYRPRTLEELAVHKKKVDEVKLWFQESLDFLKNGLRNNVLLVTGQAGVGKSATIHLITSILGVTVHEWNAPIPTIWQEHVHNTSSGLKYTSKLDEFENFVESTRKYGVMASSSTDGIKAPVVLLIDDLPLANGRHAFERLQNCLLLLVKSTQIPTVILITDHNNADSSDQTARRMEDTQSSLERAGALKVAFNPITKNSIKKVLQRICREEHCKVTTMEIDQMATASGGDIRHAITSLQLFSVKPELNHTKIKSPRPGMEDNYHGNEQTMYSGLDSGISSCFGRDETLSLFHALGKFLHNKRETDNVIISECSSSLVHDEFARLPLKMDAPEKVLSQAHGQAGRVVDFLHENVLDFVSDGAIEDAWCVSSYLADADLLLADIRGKMSGHNNTEDVPQSAGASVAVRGVLYGNKQPCSSRWHVIRKPKLWQVEQSSIQTKKNLREQRNISYEGSRVADISVMATEYSPVLKWLSYRASPDAFPGMGEETDEEDSDISEDDEIQDW</sequence>
<evidence type="ECO:0000256" key="6">
    <source>
        <dbReference type="ARBA" id="ARBA00023242"/>
    </source>
</evidence>
<comment type="subcellular location">
    <subcellularLocation>
        <location evidence="1">Nucleus</location>
    </subcellularLocation>
</comment>
<keyword evidence="6" id="KW-0539">Nucleus</keyword>
<feature type="compositionally biased region" description="Polar residues" evidence="8">
    <location>
        <begin position="18"/>
        <end position="41"/>
    </location>
</feature>
<comment type="similarity">
    <text evidence="2">Belongs to the rad17/RAD24 family.</text>
</comment>
<reference evidence="10" key="2">
    <citation type="submission" date="2016-03" db="EMBL/GenBank/DDBJ databases">
        <title>Full-length assembly of Arabidopsis thaliana Ler reveals the complement of translocations and inversions.</title>
        <authorList>
            <person name="Zapata L."/>
            <person name="Schneeberger K."/>
            <person name="Ossowski S."/>
        </authorList>
    </citation>
    <scope>NUCLEOTIDE SEQUENCE [LARGE SCALE GENOMIC DNA]</scope>
    <source>
        <tissue evidence="10">Leaf</tissue>
    </source>
</reference>
<evidence type="ECO:0000313" key="11">
    <source>
        <dbReference type="Proteomes" id="UP000078284"/>
    </source>
</evidence>
<keyword evidence="5" id="KW-0067">ATP-binding</keyword>
<dbReference type="InterPro" id="IPR047854">
    <property type="entry name" value="RFC_lid"/>
</dbReference>
<dbReference type="PANTHER" id="PTHR12172:SF0">
    <property type="entry name" value="CELL CYCLE CHECKPOINT PROTEIN RAD17"/>
    <property type="match status" value="1"/>
</dbReference>
<dbReference type="GO" id="GO:0006281">
    <property type="term" value="P:DNA repair"/>
    <property type="evidence" value="ECO:0007669"/>
    <property type="project" value="InterPro"/>
</dbReference>
<accession>A0A178UGK1</accession>
<dbReference type="InterPro" id="IPR004582">
    <property type="entry name" value="Checkpoint_prot_Rad17_Rad24"/>
</dbReference>
<dbReference type="GO" id="GO:0005634">
    <property type="term" value="C:nucleus"/>
    <property type="evidence" value="ECO:0007669"/>
    <property type="project" value="UniProtKB-SubCell"/>
</dbReference>
<evidence type="ECO:0000256" key="1">
    <source>
        <dbReference type="ARBA" id="ARBA00004123"/>
    </source>
</evidence>
<dbReference type="GO" id="GO:0005524">
    <property type="term" value="F:ATP binding"/>
    <property type="evidence" value="ECO:0007669"/>
    <property type="project" value="UniProtKB-KW"/>
</dbReference>
<dbReference type="SUPFAM" id="SSF52540">
    <property type="entry name" value="P-loop containing nucleoside triphosphate hydrolases"/>
    <property type="match status" value="1"/>
</dbReference>
<reference evidence="9 12" key="3">
    <citation type="submission" date="2020-09" db="EMBL/GenBank/DDBJ databases">
        <authorList>
            <person name="Ashkenazy H."/>
        </authorList>
    </citation>
    <scope>NUCLEOTIDE SEQUENCE [LARGE SCALE GENOMIC DNA]</scope>
    <source>
        <strain evidence="12">cv. Cdm-0</strain>
    </source>
</reference>
<dbReference type="PANTHER" id="PTHR12172">
    <property type="entry name" value="CELL CYCLE CHECKPOINT PROTEIN RAD17"/>
    <property type="match status" value="1"/>
</dbReference>
<dbReference type="Gene3D" id="3.40.50.300">
    <property type="entry name" value="P-loop containing nucleotide triphosphate hydrolases"/>
    <property type="match status" value="1"/>
</dbReference>
<dbReference type="Gene3D" id="1.10.8.60">
    <property type="match status" value="1"/>
</dbReference>
<dbReference type="CDD" id="cd18140">
    <property type="entry name" value="HLD_clamp_RFC"/>
    <property type="match status" value="1"/>
</dbReference>
<gene>
    <name evidence="10" type="ordered locus">AXX17_At5g66060</name>
    <name evidence="9" type="ORF">AT9943_LOCUS23203</name>
</gene>
<protein>
    <submittedName>
        <fullName evidence="9">(thale cress) hypothetical protein</fullName>
    </submittedName>
    <submittedName>
        <fullName evidence="10">RAD17</fullName>
    </submittedName>
</protein>
<dbReference type="FunFam" id="1.10.8.60:FF:000198">
    <property type="entry name" value="Cell cycle checkpoint protein RAD17"/>
    <property type="match status" value="1"/>
</dbReference>
<evidence type="ECO:0000313" key="12">
    <source>
        <dbReference type="Proteomes" id="UP000516314"/>
    </source>
</evidence>
<dbReference type="AlphaFoldDB" id="A0A178UGK1"/>
<dbReference type="EMBL" id="LUHQ01000005">
    <property type="protein sequence ID" value="OAO92297.1"/>
    <property type="molecule type" value="Genomic_DNA"/>
</dbReference>
<evidence type="ECO:0000256" key="2">
    <source>
        <dbReference type="ARBA" id="ARBA00006168"/>
    </source>
</evidence>
<dbReference type="ExpressionAtlas" id="A0A178UGK1">
    <property type="expression patterns" value="baseline and differential"/>
</dbReference>
<feature type="compositionally biased region" description="Acidic residues" evidence="8">
    <location>
        <begin position="581"/>
        <end position="599"/>
    </location>
</feature>
<evidence type="ECO:0000256" key="3">
    <source>
        <dbReference type="ARBA" id="ARBA00022741"/>
    </source>
</evidence>
<dbReference type="EMBL" id="LR881470">
    <property type="protein sequence ID" value="CAD5335985.1"/>
    <property type="molecule type" value="Genomic_DNA"/>
</dbReference>
<evidence type="ECO:0000313" key="10">
    <source>
        <dbReference type="EMBL" id="OAO92297.1"/>
    </source>
</evidence>
<evidence type="ECO:0000256" key="5">
    <source>
        <dbReference type="ARBA" id="ARBA00022840"/>
    </source>
</evidence>
<dbReference type="Proteomes" id="UP000516314">
    <property type="component" value="Chromosome 5"/>
</dbReference>
<evidence type="ECO:0000256" key="8">
    <source>
        <dbReference type="SAM" id="MobiDB-lite"/>
    </source>
</evidence>
<feature type="region of interest" description="Disordered" evidence="8">
    <location>
        <begin position="575"/>
        <end position="599"/>
    </location>
</feature>
<dbReference type="Proteomes" id="UP000078284">
    <property type="component" value="Chromosome 5"/>
</dbReference>
<dbReference type="FunFam" id="3.40.50.300:FF:001661">
    <property type="entry name" value="RAD17 checkpoint clamp loader component"/>
    <property type="match status" value="1"/>
</dbReference>
<keyword evidence="7" id="KW-0131">Cell cycle</keyword>
<feature type="region of interest" description="Disordered" evidence="8">
    <location>
        <begin position="1"/>
        <end position="54"/>
    </location>
</feature>
<evidence type="ECO:0000256" key="4">
    <source>
        <dbReference type="ARBA" id="ARBA00022763"/>
    </source>
</evidence>
<dbReference type="InterPro" id="IPR027417">
    <property type="entry name" value="P-loop_NTPase"/>
</dbReference>
<evidence type="ECO:0000313" key="9">
    <source>
        <dbReference type="EMBL" id="CAD5335985.1"/>
    </source>
</evidence>
<reference evidence="11" key="1">
    <citation type="journal article" date="2016" name="Proc. Natl. Acad. Sci. U.S.A.">
        <title>Chromosome-level assembly of Arabidopsis thaliana Ler reveals the extent of translocation and inversion polymorphisms.</title>
        <authorList>
            <person name="Zapata L."/>
            <person name="Ding J."/>
            <person name="Willing E.M."/>
            <person name="Hartwig B."/>
            <person name="Bezdan D."/>
            <person name="Jiao W.B."/>
            <person name="Patel V."/>
            <person name="Velikkakam James G."/>
            <person name="Koornneef M."/>
            <person name="Ossowski S."/>
            <person name="Schneeberger K."/>
        </authorList>
    </citation>
    <scope>NUCLEOTIDE SEQUENCE [LARGE SCALE GENOMIC DNA]</scope>
    <source>
        <strain evidence="11">cv. Landsberg erecta</strain>
    </source>
</reference>